<dbReference type="OrthoDB" id="9792284at2"/>
<dbReference type="AlphaFoldDB" id="A0A6N8JEQ8"/>
<comment type="caution">
    <text evidence="2">The sequence shown here is derived from an EMBL/GenBank/DDBJ whole genome shotgun (WGS) entry which is preliminary data.</text>
</comment>
<dbReference type="InterPro" id="IPR050744">
    <property type="entry name" value="AI-2_Isomerase_LsrG"/>
</dbReference>
<evidence type="ECO:0000313" key="3">
    <source>
        <dbReference type="Proteomes" id="UP000468388"/>
    </source>
</evidence>
<gene>
    <name evidence="2" type="ORF">GO495_19785</name>
</gene>
<protein>
    <recommendedName>
        <fullName evidence="1">ABM domain-containing protein</fullName>
    </recommendedName>
</protein>
<dbReference type="InterPro" id="IPR011008">
    <property type="entry name" value="Dimeric_a/b-barrel"/>
</dbReference>
<keyword evidence="3" id="KW-1185">Reference proteome</keyword>
<dbReference type="Gene3D" id="3.30.70.100">
    <property type="match status" value="1"/>
</dbReference>
<dbReference type="InterPro" id="IPR007138">
    <property type="entry name" value="ABM_dom"/>
</dbReference>
<dbReference type="SUPFAM" id="SSF54909">
    <property type="entry name" value="Dimeric alpha+beta barrel"/>
    <property type="match status" value="2"/>
</dbReference>
<evidence type="ECO:0000259" key="1">
    <source>
        <dbReference type="Pfam" id="PF03992"/>
    </source>
</evidence>
<proteinExistence type="predicted"/>
<evidence type="ECO:0000313" key="2">
    <source>
        <dbReference type="EMBL" id="MVT42846.1"/>
    </source>
</evidence>
<name>A0A6N8JEQ8_9BACT</name>
<feature type="domain" description="ABM" evidence="1">
    <location>
        <begin position="127"/>
        <end position="194"/>
    </location>
</feature>
<dbReference type="RefSeq" id="WP_157301445.1">
    <property type="nucleotide sequence ID" value="NZ_BAAAZB010000002.1"/>
</dbReference>
<dbReference type="Pfam" id="PF03992">
    <property type="entry name" value="ABM"/>
    <property type="match status" value="2"/>
</dbReference>
<dbReference type="PANTHER" id="PTHR33336">
    <property type="entry name" value="QUINOL MONOOXYGENASE YGIN-RELATED"/>
    <property type="match status" value="1"/>
</dbReference>
<feature type="domain" description="ABM" evidence="1">
    <location>
        <begin position="23"/>
        <end position="89"/>
    </location>
</feature>
<dbReference type="EMBL" id="WRXO01000005">
    <property type="protein sequence ID" value="MVT42846.1"/>
    <property type="molecule type" value="Genomic_DNA"/>
</dbReference>
<accession>A0A6N8JEQ8</accession>
<dbReference type="PANTHER" id="PTHR33336:SF15">
    <property type="entry name" value="ABM DOMAIN-CONTAINING PROTEIN"/>
    <property type="match status" value="1"/>
</dbReference>
<dbReference type="GO" id="GO:0003824">
    <property type="term" value="F:catalytic activity"/>
    <property type="evidence" value="ECO:0007669"/>
    <property type="project" value="TreeGrafter"/>
</dbReference>
<reference evidence="2 3" key="1">
    <citation type="submission" date="2019-12" db="EMBL/GenBank/DDBJ databases">
        <title>The draft genomic sequence of strain Chitinophaga oryziterrae JCM 16595.</title>
        <authorList>
            <person name="Zhang X."/>
        </authorList>
    </citation>
    <scope>NUCLEOTIDE SEQUENCE [LARGE SCALE GENOMIC DNA]</scope>
    <source>
        <strain evidence="2 3">JCM 16595</strain>
    </source>
</reference>
<dbReference type="Proteomes" id="UP000468388">
    <property type="component" value="Unassembled WGS sequence"/>
</dbReference>
<organism evidence="2 3">
    <name type="scientific">Chitinophaga oryziterrae</name>
    <dbReference type="NCBI Taxonomy" id="1031224"/>
    <lineage>
        <taxon>Bacteria</taxon>
        <taxon>Pseudomonadati</taxon>
        <taxon>Bacteroidota</taxon>
        <taxon>Chitinophagia</taxon>
        <taxon>Chitinophagales</taxon>
        <taxon>Chitinophagaceae</taxon>
        <taxon>Chitinophaga</taxon>
    </lineage>
</organism>
<sequence>MKIRRIWEIAFSRFLRVKKGQTIVLTQYHVKTSYQDEFLEVLDRYAFSSLQATGNAMAEAYYERGDSCIMWMIERWSSSAFYKENKRTTATKAVGALVEIGMAGPVETFFLQELELFSREISRDALTIMLFVDVKAGTEEHFKSINRNLMPALQKSPGLLLFQLNQVVNHKTQFVIYKKFNNWDTFQYHLKEPALDPVMKFLQTSIKEYPFENGYHHLIQFGQL</sequence>